<evidence type="ECO:0000313" key="1">
    <source>
        <dbReference type="EMBL" id="RHZ83104.1"/>
    </source>
</evidence>
<proteinExistence type="predicted"/>
<protein>
    <submittedName>
        <fullName evidence="1">Uncharacterized protein</fullName>
    </submittedName>
</protein>
<evidence type="ECO:0000313" key="2">
    <source>
        <dbReference type="Proteomes" id="UP000266861"/>
    </source>
</evidence>
<gene>
    <name evidence="1" type="ORF">Glove_99g267</name>
</gene>
<keyword evidence="2" id="KW-1185">Reference proteome</keyword>
<sequence>MRKLIFHPDEFLTPINCAEFENYEGILPLIDTSIKIIKDTQTNQRNHHFRTITLIEQFNHELFSTLQHITSEDIQNIIKAQINSVKLLPPILPTNIITDLPPNQYYCIQTIKTYLGPEELCNKQICSDNREMKARKLKTIPFC</sequence>
<organism evidence="1 2">
    <name type="scientific">Diversispora epigaea</name>
    <dbReference type="NCBI Taxonomy" id="1348612"/>
    <lineage>
        <taxon>Eukaryota</taxon>
        <taxon>Fungi</taxon>
        <taxon>Fungi incertae sedis</taxon>
        <taxon>Mucoromycota</taxon>
        <taxon>Glomeromycotina</taxon>
        <taxon>Glomeromycetes</taxon>
        <taxon>Diversisporales</taxon>
        <taxon>Diversisporaceae</taxon>
        <taxon>Diversispora</taxon>
    </lineage>
</organism>
<accession>A0A397JD31</accession>
<dbReference type="EMBL" id="PQFF01000092">
    <property type="protein sequence ID" value="RHZ83104.1"/>
    <property type="molecule type" value="Genomic_DNA"/>
</dbReference>
<dbReference type="Proteomes" id="UP000266861">
    <property type="component" value="Unassembled WGS sequence"/>
</dbReference>
<reference evidence="1 2" key="1">
    <citation type="submission" date="2018-08" db="EMBL/GenBank/DDBJ databases">
        <title>Genome and evolution of the arbuscular mycorrhizal fungus Diversispora epigaea (formerly Glomus versiforme) and its bacterial endosymbionts.</title>
        <authorList>
            <person name="Sun X."/>
            <person name="Fei Z."/>
            <person name="Harrison M."/>
        </authorList>
    </citation>
    <scope>NUCLEOTIDE SEQUENCE [LARGE SCALE GENOMIC DNA]</scope>
    <source>
        <strain evidence="1 2">IT104</strain>
    </source>
</reference>
<name>A0A397JD31_9GLOM</name>
<dbReference type="OrthoDB" id="2399114at2759"/>
<comment type="caution">
    <text evidence="1">The sequence shown here is derived from an EMBL/GenBank/DDBJ whole genome shotgun (WGS) entry which is preliminary data.</text>
</comment>
<dbReference type="AlphaFoldDB" id="A0A397JD31"/>